<evidence type="ECO:0000256" key="7">
    <source>
        <dbReference type="SAM" id="Coils"/>
    </source>
</evidence>
<reference evidence="9" key="1">
    <citation type="journal article" date="2023" name="Science">
        <title>Genome structures resolve the early diversification of teleost fishes.</title>
        <authorList>
            <person name="Parey E."/>
            <person name="Louis A."/>
            <person name="Montfort J."/>
            <person name="Bouchez O."/>
            <person name="Roques C."/>
            <person name="Iampietro C."/>
            <person name="Lluch J."/>
            <person name="Castinel A."/>
            <person name="Donnadieu C."/>
            <person name="Desvignes T."/>
            <person name="Floi Bucao C."/>
            <person name="Jouanno E."/>
            <person name="Wen M."/>
            <person name="Mejri S."/>
            <person name="Dirks R."/>
            <person name="Jansen H."/>
            <person name="Henkel C."/>
            <person name="Chen W.J."/>
            <person name="Zahm M."/>
            <person name="Cabau C."/>
            <person name="Klopp C."/>
            <person name="Thompson A.W."/>
            <person name="Robinson-Rechavi M."/>
            <person name="Braasch I."/>
            <person name="Lecointre G."/>
            <person name="Bobe J."/>
            <person name="Postlethwait J.H."/>
            <person name="Berthelot C."/>
            <person name="Roest Crollius H."/>
            <person name="Guiguen Y."/>
        </authorList>
    </citation>
    <scope>NUCLEOTIDE SEQUENCE</scope>
    <source>
        <strain evidence="9">WJC10195</strain>
    </source>
</reference>
<keyword evidence="10" id="KW-1185">Reference proteome</keyword>
<dbReference type="SUPFAM" id="SSF50630">
    <property type="entry name" value="Acid proteases"/>
    <property type="match status" value="1"/>
</dbReference>
<dbReference type="InterPro" id="IPR043502">
    <property type="entry name" value="DNA/RNA_pol_sf"/>
</dbReference>
<evidence type="ECO:0000256" key="1">
    <source>
        <dbReference type="ARBA" id="ARBA00010879"/>
    </source>
</evidence>
<dbReference type="Pfam" id="PF00078">
    <property type="entry name" value="RVT_1"/>
    <property type="match status" value="1"/>
</dbReference>
<evidence type="ECO:0000256" key="2">
    <source>
        <dbReference type="ARBA" id="ARBA00012180"/>
    </source>
</evidence>
<dbReference type="InterPro" id="IPR043128">
    <property type="entry name" value="Rev_trsase/Diguanyl_cyclase"/>
</dbReference>
<dbReference type="InterPro" id="IPR021109">
    <property type="entry name" value="Peptidase_aspartic_dom_sf"/>
</dbReference>
<gene>
    <name evidence="9" type="ORF">SKAU_G00282970</name>
</gene>
<dbReference type="Gene3D" id="3.30.70.270">
    <property type="match status" value="1"/>
</dbReference>
<keyword evidence="6" id="KW-0378">Hydrolase</keyword>
<keyword evidence="4" id="KW-0548">Nucleotidyltransferase</keyword>
<dbReference type="OrthoDB" id="775972at2759"/>
<evidence type="ECO:0000256" key="4">
    <source>
        <dbReference type="ARBA" id="ARBA00022695"/>
    </source>
</evidence>
<dbReference type="AlphaFoldDB" id="A0A9Q1EXH2"/>
<keyword evidence="6" id="KW-0255">Endonuclease</keyword>
<comment type="similarity">
    <text evidence="1">Belongs to the beta type-B retroviral polymerase family. HERV class-II K(HML-2) pol subfamily.</text>
</comment>
<feature type="coiled-coil region" evidence="7">
    <location>
        <begin position="345"/>
        <end position="372"/>
    </location>
</feature>
<dbReference type="Proteomes" id="UP001152622">
    <property type="component" value="Chromosome 11"/>
</dbReference>
<dbReference type="FunFam" id="3.30.70.270:FF:000003">
    <property type="entry name" value="Transposon Ty3-G Gag-Pol polyprotein"/>
    <property type="match status" value="1"/>
</dbReference>
<evidence type="ECO:0000256" key="5">
    <source>
        <dbReference type="ARBA" id="ARBA00022722"/>
    </source>
</evidence>
<evidence type="ECO:0000313" key="10">
    <source>
        <dbReference type="Proteomes" id="UP001152622"/>
    </source>
</evidence>
<evidence type="ECO:0000256" key="3">
    <source>
        <dbReference type="ARBA" id="ARBA00022679"/>
    </source>
</evidence>
<evidence type="ECO:0000313" key="9">
    <source>
        <dbReference type="EMBL" id="KAJ8346896.1"/>
    </source>
</evidence>
<keyword evidence="7" id="KW-0175">Coiled coil</keyword>
<dbReference type="EMBL" id="JAINUF010000011">
    <property type="protein sequence ID" value="KAJ8346896.1"/>
    <property type="molecule type" value="Genomic_DNA"/>
</dbReference>
<feature type="domain" description="Reverse transcriptase" evidence="8">
    <location>
        <begin position="231"/>
        <end position="380"/>
    </location>
</feature>
<dbReference type="GO" id="GO:0004523">
    <property type="term" value="F:RNA-DNA hybrid ribonuclease activity"/>
    <property type="evidence" value="ECO:0007669"/>
    <property type="project" value="UniProtKB-EC"/>
</dbReference>
<name>A0A9Q1EXH2_SYNKA</name>
<dbReference type="PANTHER" id="PTHR37984:SF5">
    <property type="entry name" value="PROTEIN NYNRIN-LIKE"/>
    <property type="match status" value="1"/>
</dbReference>
<dbReference type="SUPFAM" id="SSF56672">
    <property type="entry name" value="DNA/RNA polymerases"/>
    <property type="match status" value="1"/>
</dbReference>
<dbReference type="InterPro" id="IPR000477">
    <property type="entry name" value="RT_dom"/>
</dbReference>
<protein>
    <recommendedName>
        <fullName evidence="2">ribonuclease H</fullName>
        <ecNumber evidence="2">3.1.26.4</ecNumber>
    </recommendedName>
</protein>
<evidence type="ECO:0000256" key="6">
    <source>
        <dbReference type="ARBA" id="ARBA00022759"/>
    </source>
</evidence>
<sequence length="391" mass="44105">MADEQAAAAPAPQEITLGLQLVPPGNFDFNNASEWPRWIRHFERFRIASGLDRKDQAFQVQFKLDTGAAVTAIPSSNFSAVKHGPLQASHKVLYGPGNNVLDVKGCFKGKLNIREKFTEQEIYVVSGLSRALLGLPAIEALQLIHRLHTVQVGQEDFTASYPAVFKGLGKLKEPYRIELEPGAVPFALSSPRRVPIPLRDKVKSELDRMEGMGVISKVTQPTAWCAGIVVVPKAQGKIRLCMDLTQLNRWVCRERHLLPAVDQMLAMFTDTKVFTKLDATWFWQVPLAEESSLLTTFITPFGRYAFNRLPFGISSAPEHFQRRMTQMLEGCDGVSCHADDILVYGRDHEEHKKRLHRVLKKLEEEGLTLNEKCKFSKDPMIFVDHARRHHA</sequence>
<accession>A0A9Q1EXH2</accession>
<evidence type="ECO:0000259" key="8">
    <source>
        <dbReference type="Pfam" id="PF00078"/>
    </source>
</evidence>
<dbReference type="EC" id="3.1.26.4" evidence="2"/>
<dbReference type="CDD" id="cd01647">
    <property type="entry name" value="RT_LTR"/>
    <property type="match status" value="1"/>
</dbReference>
<proteinExistence type="inferred from homology"/>
<comment type="caution">
    <text evidence="9">The sequence shown here is derived from an EMBL/GenBank/DDBJ whole genome shotgun (WGS) entry which is preliminary data.</text>
</comment>
<keyword evidence="5" id="KW-0540">Nuclease</keyword>
<keyword evidence="3" id="KW-0808">Transferase</keyword>
<dbReference type="InterPro" id="IPR050951">
    <property type="entry name" value="Retrovirus_Pol_polyprotein"/>
</dbReference>
<dbReference type="Gene3D" id="3.10.10.10">
    <property type="entry name" value="HIV Type 1 Reverse Transcriptase, subunit A, domain 1"/>
    <property type="match status" value="1"/>
</dbReference>
<dbReference type="PANTHER" id="PTHR37984">
    <property type="entry name" value="PROTEIN CBG26694"/>
    <property type="match status" value="1"/>
</dbReference>
<dbReference type="GO" id="GO:0016779">
    <property type="term" value="F:nucleotidyltransferase activity"/>
    <property type="evidence" value="ECO:0007669"/>
    <property type="project" value="UniProtKB-KW"/>
</dbReference>
<organism evidence="9 10">
    <name type="scientific">Synaphobranchus kaupii</name>
    <name type="common">Kaup's arrowtooth eel</name>
    <dbReference type="NCBI Taxonomy" id="118154"/>
    <lineage>
        <taxon>Eukaryota</taxon>
        <taxon>Metazoa</taxon>
        <taxon>Chordata</taxon>
        <taxon>Craniata</taxon>
        <taxon>Vertebrata</taxon>
        <taxon>Euteleostomi</taxon>
        <taxon>Actinopterygii</taxon>
        <taxon>Neopterygii</taxon>
        <taxon>Teleostei</taxon>
        <taxon>Anguilliformes</taxon>
        <taxon>Synaphobranchidae</taxon>
        <taxon>Synaphobranchus</taxon>
    </lineage>
</organism>